<reference evidence="1 2" key="1">
    <citation type="journal article" date="2017" name="PLoS Biol.">
        <title>The sea cucumber genome provides insights into morphological evolution and visceral regeneration.</title>
        <authorList>
            <person name="Zhang X."/>
            <person name="Sun L."/>
            <person name="Yuan J."/>
            <person name="Sun Y."/>
            <person name="Gao Y."/>
            <person name="Zhang L."/>
            <person name="Li S."/>
            <person name="Dai H."/>
            <person name="Hamel J.F."/>
            <person name="Liu C."/>
            <person name="Yu Y."/>
            <person name="Liu S."/>
            <person name="Lin W."/>
            <person name="Guo K."/>
            <person name="Jin S."/>
            <person name="Xu P."/>
            <person name="Storey K.B."/>
            <person name="Huan P."/>
            <person name="Zhang T."/>
            <person name="Zhou Y."/>
            <person name="Zhang J."/>
            <person name="Lin C."/>
            <person name="Li X."/>
            <person name="Xing L."/>
            <person name="Huo D."/>
            <person name="Sun M."/>
            <person name="Wang L."/>
            <person name="Mercier A."/>
            <person name="Li F."/>
            <person name="Yang H."/>
            <person name="Xiang J."/>
        </authorList>
    </citation>
    <scope>NUCLEOTIDE SEQUENCE [LARGE SCALE GENOMIC DNA]</scope>
    <source>
        <strain evidence="1">Shaxun</strain>
        <tissue evidence="1">Muscle</tissue>
    </source>
</reference>
<comment type="caution">
    <text evidence="1">The sequence shown here is derived from an EMBL/GenBank/DDBJ whole genome shotgun (WGS) entry which is preliminary data.</text>
</comment>
<keyword evidence="2" id="KW-1185">Reference proteome</keyword>
<sequence length="98" mass="11107">LKDLLGSTGGPLIRVYGTVFKDLKVWTRSAFESLFEKFFHDPDVRDCFDELLELEDEWNESLFHCDQRMATNPSAVTQAKVGSKGPVDVILVDGRTEK</sequence>
<dbReference type="AlphaFoldDB" id="A0A2G8JSQ6"/>
<proteinExistence type="predicted"/>
<evidence type="ECO:0000313" key="2">
    <source>
        <dbReference type="Proteomes" id="UP000230750"/>
    </source>
</evidence>
<name>A0A2G8JSQ6_STIJA</name>
<organism evidence="1 2">
    <name type="scientific">Stichopus japonicus</name>
    <name type="common">Sea cucumber</name>
    <dbReference type="NCBI Taxonomy" id="307972"/>
    <lineage>
        <taxon>Eukaryota</taxon>
        <taxon>Metazoa</taxon>
        <taxon>Echinodermata</taxon>
        <taxon>Eleutherozoa</taxon>
        <taxon>Echinozoa</taxon>
        <taxon>Holothuroidea</taxon>
        <taxon>Aspidochirotacea</taxon>
        <taxon>Aspidochirotida</taxon>
        <taxon>Stichopodidae</taxon>
        <taxon>Apostichopus</taxon>
    </lineage>
</organism>
<evidence type="ECO:0000313" key="1">
    <source>
        <dbReference type="EMBL" id="PIK38796.1"/>
    </source>
</evidence>
<dbReference type="EMBL" id="MRZV01001313">
    <property type="protein sequence ID" value="PIK38796.1"/>
    <property type="molecule type" value="Genomic_DNA"/>
</dbReference>
<protein>
    <submittedName>
        <fullName evidence="1">Uncharacterized protein</fullName>
    </submittedName>
</protein>
<dbReference type="Proteomes" id="UP000230750">
    <property type="component" value="Unassembled WGS sequence"/>
</dbReference>
<gene>
    <name evidence="1" type="ORF">BSL78_24374</name>
</gene>
<feature type="non-terminal residue" evidence="1">
    <location>
        <position position="1"/>
    </location>
</feature>
<accession>A0A2G8JSQ6</accession>